<gene>
    <name evidence="1" type="ORF">CYMTET_47709</name>
</gene>
<keyword evidence="2" id="KW-1185">Reference proteome</keyword>
<evidence type="ECO:0000313" key="2">
    <source>
        <dbReference type="Proteomes" id="UP001190700"/>
    </source>
</evidence>
<name>A0AAE0BVC4_9CHLO</name>
<organism evidence="1 2">
    <name type="scientific">Cymbomonas tetramitiformis</name>
    <dbReference type="NCBI Taxonomy" id="36881"/>
    <lineage>
        <taxon>Eukaryota</taxon>
        <taxon>Viridiplantae</taxon>
        <taxon>Chlorophyta</taxon>
        <taxon>Pyramimonadophyceae</taxon>
        <taxon>Pyramimonadales</taxon>
        <taxon>Pyramimonadaceae</taxon>
        <taxon>Cymbomonas</taxon>
    </lineage>
</organism>
<sequence>MHGDGVVTDLISKLRIALPCADEGHKAEIEQLVREIRSAAMPVLQELDRMKTRLVRKCTKNFACIRVHWVCQLQNDSRAVYCRLPTIVPSYWFEVEVGMPSKRMARRIVESITDSLDSEVKDFLDKTEKTAIFAYKNERDEKHLIYACTVKPSAVAFHTQTAHFSTFQGKSSNNSELFRTLVLKCTPVAYRSDVPMFLDVKEITSDEETIYQTFYRHKTDP</sequence>
<accession>A0AAE0BVC4</accession>
<protein>
    <submittedName>
        <fullName evidence="1">Uncharacterized protein</fullName>
    </submittedName>
</protein>
<proteinExistence type="predicted"/>
<reference evidence="1 2" key="1">
    <citation type="journal article" date="2015" name="Genome Biol. Evol.">
        <title>Comparative Genomics of a Bacterivorous Green Alga Reveals Evolutionary Causalities and Consequences of Phago-Mixotrophic Mode of Nutrition.</title>
        <authorList>
            <person name="Burns J.A."/>
            <person name="Paasch A."/>
            <person name="Narechania A."/>
            <person name="Kim E."/>
        </authorList>
    </citation>
    <scope>NUCLEOTIDE SEQUENCE [LARGE SCALE GENOMIC DNA]</scope>
    <source>
        <strain evidence="1 2">PLY_AMNH</strain>
    </source>
</reference>
<dbReference type="EMBL" id="LGRX02033150">
    <property type="protein sequence ID" value="KAK3242550.1"/>
    <property type="molecule type" value="Genomic_DNA"/>
</dbReference>
<comment type="caution">
    <text evidence="1">The sequence shown here is derived from an EMBL/GenBank/DDBJ whole genome shotgun (WGS) entry which is preliminary data.</text>
</comment>
<dbReference type="Proteomes" id="UP001190700">
    <property type="component" value="Unassembled WGS sequence"/>
</dbReference>
<dbReference type="AlphaFoldDB" id="A0AAE0BVC4"/>
<evidence type="ECO:0000313" key="1">
    <source>
        <dbReference type="EMBL" id="KAK3242550.1"/>
    </source>
</evidence>